<keyword evidence="2" id="KW-0680">Restriction system</keyword>
<evidence type="ECO:0000256" key="1">
    <source>
        <dbReference type="ARBA" id="ARBA00010923"/>
    </source>
</evidence>
<protein>
    <recommendedName>
        <fullName evidence="4">Type I restriction modification DNA specificity domain-containing protein</fullName>
    </recommendedName>
</protein>
<reference evidence="5" key="1">
    <citation type="submission" date="2019-09" db="EMBL/GenBank/DDBJ databases">
        <title>Characterisation of the sponge microbiome using genome-centric metagenomics.</title>
        <authorList>
            <person name="Engelberts J.P."/>
            <person name="Robbins S.J."/>
            <person name="De Goeij J.M."/>
            <person name="Aranda M."/>
            <person name="Bell S.C."/>
            <person name="Webster N.S."/>
        </authorList>
    </citation>
    <scope>NUCLEOTIDE SEQUENCE</scope>
    <source>
        <strain evidence="5">SB0662_bin_9</strain>
    </source>
</reference>
<name>A0A6B1DXA4_9CHLR</name>
<keyword evidence="3" id="KW-0238">DNA-binding</keyword>
<evidence type="ECO:0000313" key="5">
    <source>
        <dbReference type="EMBL" id="MYD91343.1"/>
    </source>
</evidence>
<dbReference type="EMBL" id="VXPY01000094">
    <property type="protein sequence ID" value="MYD91343.1"/>
    <property type="molecule type" value="Genomic_DNA"/>
</dbReference>
<comment type="similarity">
    <text evidence="1">Belongs to the type-I restriction system S methylase family.</text>
</comment>
<dbReference type="GO" id="GO:0009307">
    <property type="term" value="P:DNA restriction-modification system"/>
    <property type="evidence" value="ECO:0007669"/>
    <property type="project" value="UniProtKB-KW"/>
</dbReference>
<gene>
    <name evidence="5" type="ORF">F4Y08_13575</name>
</gene>
<dbReference type="PANTHER" id="PTHR30408:SF12">
    <property type="entry name" value="TYPE I RESTRICTION ENZYME MJAVIII SPECIFICITY SUBUNIT"/>
    <property type="match status" value="1"/>
</dbReference>
<dbReference type="PANTHER" id="PTHR30408">
    <property type="entry name" value="TYPE-1 RESTRICTION ENZYME ECOKI SPECIFICITY PROTEIN"/>
    <property type="match status" value="1"/>
</dbReference>
<dbReference type="AlphaFoldDB" id="A0A6B1DXA4"/>
<accession>A0A6B1DXA4</accession>
<comment type="caution">
    <text evidence="5">The sequence shown here is derived from an EMBL/GenBank/DDBJ whole genome shotgun (WGS) entry which is preliminary data.</text>
</comment>
<dbReference type="InterPro" id="IPR000055">
    <property type="entry name" value="Restrct_endonuc_typeI_TRD"/>
</dbReference>
<dbReference type="Pfam" id="PF01420">
    <property type="entry name" value="Methylase_S"/>
    <property type="match status" value="2"/>
</dbReference>
<organism evidence="5">
    <name type="scientific">Caldilineaceae bacterium SB0662_bin_9</name>
    <dbReference type="NCBI Taxonomy" id="2605258"/>
    <lineage>
        <taxon>Bacteria</taxon>
        <taxon>Bacillati</taxon>
        <taxon>Chloroflexota</taxon>
        <taxon>Caldilineae</taxon>
        <taxon>Caldilineales</taxon>
        <taxon>Caldilineaceae</taxon>
    </lineage>
</organism>
<dbReference type="SUPFAM" id="SSF116734">
    <property type="entry name" value="DNA methylase specificity domain"/>
    <property type="match status" value="2"/>
</dbReference>
<dbReference type="GO" id="GO:0003677">
    <property type="term" value="F:DNA binding"/>
    <property type="evidence" value="ECO:0007669"/>
    <property type="project" value="UniProtKB-KW"/>
</dbReference>
<sequence length="411" mass="44437">MVSETHMPPGWRLAAFGECAVLVRDTVSPTNLGDMPYVGLEHVGEGTLSLASSGVATEVTSTKSRFISNDVLFGKLRPYLRKVARARFDGICSTDIWVVRPTEGVDAGYLFHVMASQKFVDAATRGSEGTKMPRAKWDLVSRIRLSLPPLEEQRCITTMLDSIDDAIERTDEVIAAIEQLKDSLLHELLTRGVPGWHTEWKEARGLGTVPASWDVVQLGDVADVVMGQSPPGKTVSGWSGGNCGDGGLPFIQGNAEFGAKYPSPIKWCSRPLKVARCGDILISLRAPVGETSRVDRTLGIGRGLAAIHFTGVAEAFGWHALNQAKRAFDRIAQGSTFEAIGSNELRSLPILLPPLAEHCAIAATLDSIDATLERAREERTALRSLKTSTADALLTGRLRTALGRWSMPNVP</sequence>
<evidence type="ECO:0000256" key="2">
    <source>
        <dbReference type="ARBA" id="ARBA00022747"/>
    </source>
</evidence>
<feature type="domain" description="Type I restriction modification DNA specificity" evidence="4">
    <location>
        <begin position="211"/>
        <end position="377"/>
    </location>
</feature>
<evidence type="ECO:0000259" key="4">
    <source>
        <dbReference type="Pfam" id="PF01420"/>
    </source>
</evidence>
<feature type="domain" description="Type I restriction modification DNA specificity" evidence="4">
    <location>
        <begin position="31"/>
        <end position="179"/>
    </location>
</feature>
<dbReference type="InterPro" id="IPR052021">
    <property type="entry name" value="Type-I_RS_S_subunit"/>
</dbReference>
<dbReference type="InterPro" id="IPR044946">
    <property type="entry name" value="Restrct_endonuc_typeI_TRD_sf"/>
</dbReference>
<dbReference type="Gene3D" id="3.90.220.20">
    <property type="entry name" value="DNA methylase specificity domains"/>
    <property type="match status" value="2"/>
</dbReference>
<evidence type="ECO:0000256" key="3">
    <source>
        <dbReference type="ARBA" id="ARBA00023125"/>
    </source>
</evidence>
<proteinExistence type="inferred from homology"/>